<keyword evidence="2" id="KW-1185">Reference proteome</keyword>
<evidence type="ECO:0008006" key="3">
    <source>
        <dbReference type="Google" id="ProtNLM"/>
    </source>
</evidence>
<gene>
    <name evidence="1" type="ORF">ACFL27_27865</name>
</gene>
<protein>
    <recommendedName>
        <fullName evidence="3">DUF4253 domain-containing protein</fullName>
    </recommendedName>
</protein>
<evidence type="ECO:0000313" key="1">
    <source>
        <dbReference type="EMBL" id="MFC1854020.1"/>
    </source>
</evidence>
<comment type="caution">
    <text evidence="1">The sequence shown here is derived from an EMBL/GenBank/DDBJ whole genome shotgun (WGS) entry which is preliminary data.</text>
</comment>
<name>A0ABV6Z6E6_UNCC1</name>
<accession>A0ABV6Z6E6</accession>
<organism evidence="1 2">
    <name type="scientific">candidate division CSSED10-310 bacterium</name>
    <dbReference type="NCBI Taxonomy" id="2855610"/>
    <lineage>
        <taxon>Bacteria</taxon>
        <taxon>Bacteria division CSSED10-310</taxon>
    </lineage>
</organism>
<dbReference type="EMBL" id="JBHPBY010000683">
    <property type="protein sequence ID" value="MFC1854020.1"/>
    <property type="molecule type" value="Genomic_DNA"/>
</dbReference>
<reference evidence="1 2" key="1">
    <citation type="submission" date="2024-09" db="EMBL/GenBank/DDBJ databases">
        <title>Laminarin stimulates single cell rates of sulfate reduction while oxygen inhibits transcriptomic activity in coastal marine sediment.</title>
        <authorList>
            <person name="Lindsay M."/>
            <person name="Orcutt B."/>
            <person name="Emerson D."/>
            <person name="Stepanauskas R."/>
            <person name="D'Angelo T."/>
        </authorList>
    </citation>
    <scope>NUCLEOTIDE SEQUENCE [LARGE SCALE GENOMIC DNA]</scope>
    <source>
        <strain evidence="1">SAG AM-311-K15</strain>
    </source>
</reference>
<proteinExistence type="predicted"/>
<evidence type="ECO:0000313" key="2">
    <source>
        <dbReference type="Proteomes" id="UP001594351"/>
    </source>
</evidence>
<sequence length="243" mass="28454">MNDIDAILENQALKQEFATLGLGLENVWQPTPDDIELENRQLAHLLEWVRNYDEHRDREKMELLGYTFPPIYPDFDPDADWDRFQRWVMGLPLSFNLREEIAPYIQLQDPAQLSDEQIEQALDNIMKLLPEYNYSIDVNEGIPPRLLYEHVLEFLNEEALFISHGCCHYDGCSGFCPDCFQRPWCEGGGRLCWPEDEELGRMFLIEAVKRYVSATPFSGEILKRCQVEDEHKMTALMDDVDEM</sequence>
<dbReference type="Proteomes" id="UP001594351">
    <property type="component" value="Unassembled WGS sequence"/>
</dbReference>